<gene>
    <name evidence="1" type="ORF">MEUPH1_LOCUS23137</name>
</gene>
<dbReference type="EMBL" id="CARXXK010000005">
    <property type="protein sequence ID" value="CAI6368821.1"/>
    <property type="molecule type" value="Genomic_DNA"/>
</dbReference>
<proteinExistence type="predicted"/>
<evidence type="ECO:0000313" key="1">
    <source>
        <dbReference type="EMBL" id="CAI6368821.1"/>
    </source>
</evidence>
<organism evidence="1 2">
    <name type="scientific">Macrosiphum euphorbiae</name>
    <name type="common">potato aphid</name>
    <dbReference type="NCBI Taxonomy" id="13131"/>
    <lineage>
        <taxon>Eukaryota</taxon>
        <taxon>Metazoa</taxon>
        <taxon>Ecdysozoa</taxon>
        <taxon>Arthropoda</taxon>
        <taxon>Hexapoda</taxon>
        <taxon>Insecta</taxon>
        <taxon>Pterygota</taxon>
        <taxon>Neoptera</taxon>
        <taxon>Paraneoptera</taxon>
        <taxon>Hemiptera</taxon>
        <taxon>Sternorrhyncha</taxon>
        <taxon>Aphidomorpha</taxon>
        <taxon>Aphidoidea</taxon>
        <taxon>Aphididae</taxon>
        <taxon>Macrosiphini</taxon>
        <taxon>Macrosiphum</taxon>
    </lineage>
</organism>
<sequence>MESGHSYMEVDSMHSTIESAKKNVLVYTMQDWLTICRLARSNRHNKKMFNLHSARTEVHRFFGFKKLGKSDNEKSFLGYKRQ</sequence>
<comment type="caution">
    <text evidence="1">The sequence shown here is derived from an EMBL/GenBank/DDBJ whole genome shotgun (WGS) entry which is preliminary data.</text>
</comment>
<name>A0AAV0XL26_9HEMI</name>
<protein>
    <submittedName>
        <fullName evidence="1">Uncharacterized protein</fullName>
    </submittedName>
</protein>
<dbReference type="AlphaFoldDB" id="A0AAV0XL26"/>
<evidence type="ECO:0000313" key="2">
    <source>
        <dbReference type="Proteomes" id="UP001160148"/>
    </source>
</evidence>
<keyword evidence="2" id="KW-1185">Reference proteome</keyword>
<accession>A0AAV0XL26</accession>
<dbReference type="Proteomes" id="UP001160148">
    <property type="component" value="Unassembled WGS sequence"/>
</dbReference>
<reference evidence="1 2" key="1">
    <citation type="submission" date="2023-01" db="EMBL/GenBank/DDBJ databases">
        <authorList>
            <person name="Whitehead M."/>
        </authorList>
    </citation>
    <scope>NUCLEOTIDE SEQUENCE [LARGE SCALE GENOMIC DNA]</scope>
</reference>